<dbReference type="Gene3D" id="2.30.30.320">
    <property type="entry name" value="DUF1653-like domain"/>
    <property type="match status" value="1"/>
</dbReference>
<organism evidence="2">
    <name type="scientific">bioreactor metagenome</name>
    <dbReference type="NCBI Taxonomy" id="1076179"/>
    <lineage>
        <taxon>unclassified sequences</taxon>
        <taxon>metagenomes</taxon>
        <taxon>ecological metagenomes</taxon>
    </lineage>
</organism>
<comment type="caution">
    <text evidence="2">The sequence shown here is derived from an EMBL/GenBank/DDBJ whole genome shotgun (WGS) entry which is preliminary data.</text>
</comment>
<reference evidence="2" key="1">
    <citation type="submission" date="2019-08" db="EMBL/GenBank/DDBJ databases">
        <authorList>
            <person name="Kucharzyk K."/>
            <person name="Murdoch R.W."/>
            <person name="Higgins S."/>
            <person name="Loffler F."/>
        </authorList>
    </citation>
    <scope>NUCLEOTIDE SEQUENCE</scope>
</reference>
<evidence type="ECO:0000313" key="2">
    <source>
        <dbReference type="EMBL" id="MPL62180.1"/>
    </source>
</evidence>
<dbReference type="AlphaFoldDB" id="A0A644T5Q9"/>
<accession>A0A644T5Q9</accession>
<feature type="domain" description="DUF1653" evidence="1">
    <location>
        <begin position="10"/>
        <end position="66"/>
    </location>
</feature>
<protein>
    <recommendedName>
        <fullName evidence="1">DUF1653 domain-containing protein</fullName>
    </recommendedName>
</protein>
<dbReference type="Pfam" id="PF07866">
    <property type="entry name" value="DUF1653"/>
    <property type="match status" value="1"/>
</dbReference>
<dbReference type="InterPro" id="IPR023387">
    <property type="entry name" value="DUF1653-like_dom"/>
</dbReference>
<name>A0A644T5Q9_9ZZZZ</name>
<dbReference type="InterPro" id="IPR037135">
    <property type="entry name" value="DUF1653-like_dom_sf"/>
</dbReference>
<proteinExistence type="predicted"/>
<evidence type="ECO:0000259" key="1">
    <source>
        <dbReference type="Pfam" id="PF07866"/>
    </source>
</evidence>
<gene>
    <name evidence="2" type="ORF">SDC9_07784</name>
</gene>
<sequence>MLQKVEIGKEYFHYKDKNKKYKVLFLGKLQMSDKKYDLIDMVIYETLYENDLGKIWVRPLSEFLEKFSE</sequence>
<dbReference type="EMBL" id="VSSQ01000017">
    <property type="protein sequence ID" value="MPL62180.1"/>
    <property type="molecule type" value="Genomic_DNA"/>
</dbReference>